<evidence type="ECO:0000256" key="1">
    <source>
        <dbReference type="SAM" id="Phobius"/>
    </source>
</evidence>
<dbReference type="eggNOG" id="ENOG5033S23">
    <property type="taxonomic scope" value="Bacteria"/>
</dbReference>
<accession>E2ZKC2</accession>
<dbReference type="BioCyc" id="FCF748224-HMP:GTSS-1231-MONOMER"/>
<feature type="transmembrane region" description="Helical" evidence="1">
    <location>
        <begin position="43"/>
        <end position="76"/>
    </location>
</feature>
<gene>
    <name evidence="2" type="ORF">HMPREF9436_02125</name>
</gene>
<dbReference type="EMBL" id="AECU01000170">
    <property type="protein sequence ID" value="EFQ06437.1"/>
    <property type="molecule type" value="Genomic_DNA"/>
</dbReference>
<keyword evidence="1" id="KW-0472">Membrane</keyword>
<evidence type="ECO:0000313" key="3">
    <source>
        <dbReference type="Proteomes" id="UP000006028"/>
    </source>
</evidence>
<keyword evidence="1" id="KW-0812">Transmembrane</keyword>
<dbReference type="Proteomes" id="UP000006028">
    <property type="component" value="Unassembled WGS sequence"/>
</dbReference>
<protein>
    <submittedName>
        <fullName evidence="2">Uncharacterized protein</fullName>
    </submittedName>
</protein>
<comment type="caution">
    <text evidence="2">The sequence shown here is derived from an EMBL/GenBank/DDBJ whole genome shotgun (WGS) entry which is preliminary data.</text>
</comment>
<proteinExistence type="predicted"/>
<dbReference type="HOGENOM" id="CLU_061392_0_0_9"/>
<feature type="transmembrane region" description="Helical" evidence="1">
    <location>
        <begin position="83"/>
        <end position="107"/>
    </location>
</feature>
<keyword evidence="1" id="KW-1133">Transmembrane helix</keyword>
<organism evidence="2 3">
    <name type="scientific">Faecalibacterium cf. prausnitzii KLE1255</name>
    <dbReference type="NCBI Taxonomy" id="748224"/>
    <lineage>
        <taxon>Bacteria</taxon>
        <taxon>Bacillati</taxon>
        <taxon>Bacillota</taxon>
        <taxon>Clostridia</taxon>
        <taxon>Eubacteriales</taxon>
        <taxon>Oscillospiraceae</taxon>
        <taxon>Faecalibacterium</taxon>
    </lineage>
</organism>
<feature type="transmembrane region" description="Helical" evidence="1">
    <location>
        <begin position="7"/>
        <end position="37"/>
    </location>
</feature>
<evidence type="ECO:0000313" key="2">
    <source>
        <dbReference type="EMBL" id="EFQ06437.1"/>
    </source>
</evidence>
<dbReference type="AlphaFoldDB" id="E2ZKC2"/>
<name>E2ZKC2_9FIRM</name>
<dbReference type="STRING" id="748224.HMPREF9436_02125"/>
<sequence>MMMVMAAAAVAVMVVMMLVLVVIIVVIVVVMVAAAAMVMVVMIVMMVLVLIVVIILIMIVVMLVLILVVIIVVVMMAAAAHTVLVIVVMMVVMLFFLVLVGVLLIGLCSHSDQLCLEVVLGGHGLQDLLTGQLVPCGGHDGSGGVLLTQHGDRSGDLLFAGGLGAAEQDAACVADLVVVELAEVLHIHLHLVHIGHGDKAVQLHIQMLGHAFHSAGHIGELAHAGGLDDDAVGVVLLHHLLQGGAEVAHQRAADAAGVQLVDLDAAFLQKAAVNADLAELVLDQHHLLAGKGLFDELFDQGSFTGTKEAGENIDFGHDSIASFFE</sequence>
<reference evidence="2 3" key="1">
    <citation type="submission" date="2010-08" db="EMBL/GenBank/DDBJ databases">
        <authorList>
            <person name="Weinstock G."/>
            <person name="Sodergren E."/>
            <person name="Clifton S."/>
            <person name="Fulton L."/>
            <person name="Fulton B."/>
            <person name="Courtney L."/>
            <person name="Fronick C."/>
            <person name="Harrison M."/>
            <person name="Strong C."/>
            <person name="Farmer C."/>
            <person name="Delahaunty K."/>
            <person name="Markovic C."/>
            <person name="Hall O."/>
            <person name="Minx P."/>
            <person name="Tomlinson C."/>
            <person name="Mitreva M."/>
            <person name="Hou S."/>
            <person name="Chen J."/>
            <person name="Wollam A."/>
            <person name="Pepin K.H."/>
            <person name="Johnson M."/>
            <person name="Bhonagiri V."/>
            <person name="Zhang X."/>
            <person name="Suruliraj S."/>
            <person name="Warren W."/>
            <person name="Chinwalla A."/>
            <person name="Mardis E.R."/>
            <person name="Wilson R.K."/>
        </authorList>
    </citation>
    <scope>NUCLEOTIDE SEQUENCE [LARGE SCALE GENOMIC DNA]</scope>
    <source>
        <strain evidence="2 3">KLE1255</strain>
    </source>
</reference>